<gene>
    <name evidence="1" type="ORF">JBS370_LOCUS32546</name>
</gene>
<accession>A0A819W4H1</accession>
<dbReference type="Proteomes" id="UP000663836">
    <property type="component" value="Unassembled WGS sequence"/>
</dbReference>
<evidence type="ECO:0000313" key="1">
    <source>
        <dbReference type="EMBL" id="CAF4119025.1"/>
    </source>
</evidence>
<sequence>NKLFPQIERLRIKIKSNKDIEKILNIFSKSLSIVIFYYDTSNIIINQKSIENILDHSNFTFTIDNNSIRLWIGLPNISKQVQIEQRRNFGCFSWCSSRKFLFKR</sequence>
<reference evidence="1" key="1">
    <citation type="submission" date="2021-02" db="EMBL/GenBank/DDBJ databases">
        <authorList>
            <person name="Nowell W R."/>
        </authorList>
    </citation>
    <scope>NUCLEOTIDE SEQUENCE</scope>
</reference>
<dbReference type="AlphaFoldDB" id="A0A819W4H1"/>
<proteinExistence type="predicted"/>
<protein>
    <submittedName>
        <fullName evidence="1">Uncharacterized protein</fullName>
    </submittedName>
</protein>
<dbReference type="EMBL" id="CAJOBD010008696">
    <property type="protein sequence ID" value="CAF4119025.1"/>
    <property type="molecule type" value="Genomic_DNA"/>
</dbReference>
<name>A0A819W4H1_9BILA</name>
<organism evidence="1 2">
    <name type="scientific">Rotaria sordida</name>
    <dbReference type="NCBI Taxonomy" id="392033"/>
    <lineage>
        <taxon>Eukaryota</taxon>
        <taxon>Metazoa</taxon>
        <taxon>Spiralia</taxon>
        <taxon>Gnathifera</taxon>
        <taxon>Rotifera</taxon>
        <taxon>Eurotatoria</taxon>
        <taxon>Bdelloidea</taxon>
        <taxon>Philodinida</taxon>
        <taxon>Philodinidae</taxon>
        <taxon>Rotaria</taxon>
    </lineage>
</organism>
<evidence type="ECO:0000313" key="2">
    <source>
        <dbReference type="Proteomes" id="UP000663836"/>
    </source>
</evidence>
<feature type="non-terminal residue" evidence="1">
    <location>
        <position position="1"/>
    </location>
</feature>
<comment type="caution">
    <text evidence="1">The sequence shown here is derived from an EMBL/GenBank/DDBJ whole genome shotgun (WGS) entry which is preliminary data.</text>
</comment>